<protein>
    <recommendedName>
        <fullName evidence="3">histidine kinase</fullName>
        <ecNumber evidence="3">2.7.13.3</ecNumber>
    </recommendedName>
</protein>
<dbReference type="PANTHER" id="PTHR43547">
    <property type="entry name" value="TWO-COMPONENT HISTIDINE KINASE"/>
    <property type="match status" value="1"/>
</dbReference>
<reference evidence="8 9" key="1">
    <citation type="journal article" date="2020" name="Nature">
        <title>Bacterial chemolithoautotrophy via manganese oxidation.</title>
        <authorList>
            <person name="Yu H."/>
            <person name="Leadbetter J.R."/>
        </authorList>
    </citation>
    <scope>NUCLEOTIDE SEQUENCE [LARGE SCALE GENOMIC DNA]</scope>
    <source>
        <strain evidence="8 9">RBP-1</strain>
    </source>
</reference>
<evidence type="ECO:0000256" key="2">
    <source>
        <dbReference type="ARBA" id="ARBA00004429"/>
    </source>
</evidence>
<dbReference type="Pfam" id="PF00512">
    <property type="entry name" value="HisKA"/>
    <property type="match status" value="1"/>
</dbReference>
<accession>A0A7X6DE74</accession>
<dbReference type="GO" id="GO:0005886">
    <property type="term" value="C:plasma membrane"/>
    <property type="evidence" value="ECO:0007669"/>
    <property type="project" value="UniProtKB-SubCell"/>
</dbReference>
<dbReference type="SUPFAM" id="SSF55874">
    <property type="entry name" value="ATPase domain of HSP90 chaperone/DNA topoisomerase II/histidine kinase"/>
    <property type="match status" value="1"/>
</dbReference>
<keyword evidence="5" id="KW-0808">Transferase</keyword>
<evidence type="ECO:0000313" key="9">
    <source>
        <dbReference type="Proteomes" id="UP000521868"/>
    </source>
</evidence>
<dbReference type="InterPro" id="IPR003661">
    <property type="entry name" value="HisK_dim/P_dom"/>
</dbReference>
<dbReference type="Proteomes" id="UP000521868">
    <property type="component" value="Unassembled WGS sequence"/>
</dbReference>
<dbReference type="Pfam" id="PF02518">
    <property type="entry name" value="HATPase_c"/>
    <property type="match status" value="1"/>
</dbReference>
<proteinExistence type="predicted"/>
<comment type="subcellular location">
    <subcellularLocation>
        <location evidence="2">Cell inner membrane</location>
        <topology evidence="2">Multi-pass membrane protein</topology>
    </subcellularLocation>
</comment>
<evidence type="ECO:0000256" key="3">
    <source>
        <dbReference type="ARBA" id="ARBA00012438"/>
    </source>
</evidence>
<comment type="catalytic activity">
    <reaction evidence="1">
        <text>ATP + protein L-histidine = ADP + protein N-phospho-L-histidine.</text>
        <dbReference type="EC" id="2.7.13.3"/>
    </reaction>
</comment>
<dbReference type="CDD" id="cd00082">
    <property type="entry name" value="HisKA"/>
    <property type="match status" value="1"/>
</dbReference>
<dbReference type="FunFam" id="3.30.565.10:FF:000006">
    <property type="entry name" value="Sensor histidine kinase WalK"/>
    <property type="match status" value="1"/>
</dbReference>
<dbReference type="RefSeq" id="WP_168106602.1">
    <property type="nucleotide sequence ID" value="NZ_VTOX01000002.1"/>
</dbReference>
<dbReference type="Gene3D" id="3.30.565.10">
    <property type="entry name" value="Histidine kinase-like ATPase, C-terminal domain"/>
    <property type="match status" value="1"/>
</dbReference>
<evidence type="ECO:0000256" key="5">
    <source>
        <dbReference type="ARBA" id="ARBA00022679"/>
    </source>
</evidence>
<dbReference type="PRINTS" id="PR00344">
    <property type="entry name" value="BCTRLSENSOR"/>
</dbReference>
<dbReference type="SUPFAM" id="SSF47384">
    <property type="entry name" value="Homodimeric domain of signal transducing histidine kinase"/>
    <property type="match status" value="1"/>
</dbReference>
<evidence type="ECO:0000256" key="1">
    <source>
        <dbReference type="ARBA" id="ARBA00000085"/>
    </source>
</evidence>
<dbReference type="SMART" id="SM00387">
    <property type="entry name" value="HATPase_c"/>
    <property type="match status" value="1"/>
</dbReference>
<dbReference type="InterPro" id="IPR036890">
    <property type="entry name" value="HATPase_C_sf"/>
</dbReference>
<evidence type="ECO:0000259" key="7">
    <source>
        <dbReference type="PROSITE" id="PS50109"/>
    </source>
</evidence>
<keyword evidence="6 8" id="KW-0418">Kinase</keyword>
<dbReference type="PROSITE" id="PS50109">
    <property type="entry name" value="HIS_KIN"/>
    <property type="match status" value="1"/>
</dbReference>
<dbReference type="InterPro" id="IPR005467">
    <property type="entry name" value="His_kinase_dom"/>
</dbReference>
<dbReference type="GO" id="GO:0000155">
    <property type="term" value="F:phosphorelay sensor kinase activity"/>
    <property type="evidence" value="ECO:0007669"/>
    <property type="project" value="InterPro"/>
</dbReference>
<dbReference type="SMART" id="SM00388">
    <property type="entry name" value="HisKA"/>
    <property type="match status" value="1"/>
</dbReference>
<gene>
    <name evidence="8" type="ORF">RAMLITH_06575</name>
</gene>
<dbReference type="CDD" id="cd00075">
    <property type="entry name" value="HATPase"/>
    <property type="match status" value="1"/>
</dbReference>
<organism evidence="8 9">
    <name type="scientific">Ramlibacter lithotrophicus</name>
    <dbReference type="NCBI Taxonomy" id="2606681"/>
    <lineage>
        <taxon>Bacteria</taxon>
        <taxon>Pseudomonadati</taxon>
        <taxon>Pseudomonadota</taxon>
        <taxon>Betaproteobacteria</taxon>
        <taxon>Burkholderiales</taxon>
        <taxon>Comamonadaceae</taxon>
        <taxon>Ramlibacter</taxon>
    </lineage>
</organism>
<dbReference type="InterPro" id="IPR004358">
    <property type="entry name" value="Sig_transdc_His_kin-like_C"/>
</dbReference>
<dbReference type="InterPro" id="IPR003594">
    <property type="entry name" value="HATPase_dom"/>
</dbReference>
<keyword evidence="9" id="KW-1185">Reference proteome</keyword>
<dbReference type="InterPro" id="IPR036097">
    <property type="entry name" value="HisK_dim/P_sf"/>
</dbReference>
<evidence type="ECO:0000256" key="6">
    <source>
        <dbReference type="ARBA" id="ARBA00022777"/>
    </source>
</evidence>
<name>A0A7X6DE74_9BURK</name>
<dbReference type="AlphaFoldDB" id="A0A7X6DE74"/>
<comment type="caution">
    <text evidence="8">The sequence shown here is derived from an EMBL/GenBank/DDBJ whole genome shotgun (WGS) entry which is preliminary data.</text>
</comment>
<dbReference type="EC" id="2.7.13.3" evidence="3"/>
<dbReference type="EMBL" id="VTOX01000002">
    <property type="protein sequence ID" value="NKE65482.1"/>
    <property type="molecule type" value="Genomic_DNA"/>
</dbReference>
<keyword evidence="4" id="KW-0597">Phosphoprotein</keyword>
<sequence length="264" mass="27487">MQTHESAGASAPAGRHQRRRDALLATVAHELRNGIAPLGNALEVLAGSDDASARALAVALARRQLRAMAHLVEDLADYGQASRGRSALERHPLELQELLTQSIQACRSAFDERAVELAVALPAAPLTVSGDELRLGQVFMNLLTNAAKFAAPGGRVAVCAGRDGGMAEVRIADDGAGIEAHDLERIFELFEQGGGSRQLSPRGLGVGLAVARRFAQLHGGSVRAESRGAGQGSTFIVRLPLVPCAPAGDQCEPLACGPLSPVSC</sequence>
<evidence type="ECO:0000256" key="4">
    <source>
        <dbReference type="ARBA" id="ARBA00022553"/>
    </source>
</evidence>
<evidence type="ECO:0000313" key="8">
    <source>
        <dbReference type="EMBL" id="NKE65482.1"/>
    </source>
</evidence>
<feature type="domain" description="Histidine kinase" evidence="7">
    <location>
        <begin position="26"/>
        <end position="243"/>
    </location>
</feature>
<dbReference type="Gene3D" id="1.10.287.130">
    <property type="match status" value="1"/>
</dbReference>
<dbReference type="PANTHER" id="PTHR43547:SF2">
    <property type="entry name" value="HYBRID SIGNAL TRANSDUCTION HISTIDINE KINASE C"/>
    <property type="match status" value="1"/>
</dbReference>